<evidence type="ECO:0000313" key="2">
    <source>
        <dbReference type="Proteomes" id="UP000631114"/>
    </source>
</evidence>
<dbReference type="OrthoDB" id="1927576at2759"/>
<name>A0A835HH38_9MAGN</name>
<protein>
    <submittedName>
        <fullName evidence="1">Uncharacterized protein</fullName>
    </submittedName>
</protein>
<accession>A0A835HH38</accession>
<organism evidence="1 2">
    <name type="scientific">Coptis chinensis</name>
    <dbReference type="NCBI Taxonomy" id="261450"/>
    <lineage>
        <taxon>Eukaryota</taxon>
        <taxon>Viridiplantae</taxon>
        <taxon>Streptophyta</taxon>
        <taxon>Embryophyta</taxon>
        <taxon>Tracheophyta</taxon>
        <taxon>Spermatophyta</taxon>
        <taxon>Magnoliopsida</taxon>
        <taxon>Ranunculales</taxon>
        <taxon>Ranunculaceae</taxon>
        <taxon>Coptidoideae</taxon>
        <taxon>Coptis</taxon>
    </lineage>
</organism>
<dbReference type="EMBL" id="JADFTS010000006">
    <property type="protein sequence ID" value="KAF9600530.1"/>
    <property type="molecule type" value="Genomic_DNA"/>
</dbReference>
<dbReference type="Gene3D" id="3.80.10.10">
    <property type="entry name" value="Ribonuclease Inhibitor"/>
    <property type="match status" value="1"/>
</dbReference>
<reference evidence="1 2" key="1">
    <citation type="submission" date="2020-10" db="EMBL/GenBank/DDBJ databases">
        <title>The Coptis chinensis genome and diversification of protoberbering-type alkaloids.</title>
        <authorList>
            <person name="Wang B."/>
            <person name="Shu S."/>
            <person name="Song C."/>
            <person name="Liu Y."/>
        </authorList>
    </citation>
    <scope>NUCLEOTIDE SEQUENCE [LARGE SCALE GENOMIC DNA]</scope>
    <source>
        <strain evidence="1">HL-2020</strain>
        <tissue evidence="1">Leaf</tissue>
    </source>
</reference>
<proteinExistence type="predicted"/>
<sequence>MEQSERVKISRDCMVYSLLPGALLGDILEGPKTSVPVLSILVVATAGAGFVLGSGSSVDICRTLLDLHWHHDGCSLCYLLKSGGDRGSRYVLEECPKLEELEIRDSPFGDAASISGMHHYYNMRFIWMSSCKLSREDCNEGARRMPQLVLEVIVDPLVEDIGEAVEKLYMYRSLEG</sequence>
<comment type="caution">
    <text evidence="1">The sequence shown here is derived from an EMBL/GenBank/DDBJ whole genome shotgun (WGS) entry which is preliminary data.</text>
</comment>
<evidence type="ECO:0000313" key="1">
    <source>
        <dbReference type="EMBL" id="KAF9600530.1"/>
    </source>
</evidence>
<dbReference type="InterPro" id="IPR032675">
    <property type="entry name" value="LRR_dom_sf"/>
</dbReference>
<keyword evidence="2" id="KW-1185">Reference proteome</keyword>
<dbReference type="AlphaFoldDB" id="A0A835HH38"/>
<dbReference type="Proteomes" id="UP000631114">
    <property type="component" value="Unassembled WGS sequence"/>
</dbReference>
<gene>
    <name evidence="1" type="ORF">IFM89_009979</name>
</gene>